<organism evidence="1">
    <name type="scientific">marine sediment metagenome</name>
    <dbReference type="NCBI Taxonomy" id="412755"/>
    <lineage>
        <taxon>unclassified sequences</taxon>
        <taxon>metagenomes</taxon>
        <taxon>ecological metagenomes</taxon>
    </lineage>
</organism>
<accession>X0ZD83</accession>
<name>X0ZD83_9ZZZZ</name>
<dbReference type="EMBL" id="BART01007317">
    <property type="protein sequence ID" value="GAG56157.1"/>
    <property type="molecule type" value="Genomic_DNA"/>
</dbReference>
<comment type="caution">
    <text evidence="1">The sequence shown here is derived from an EMBL/GenBank/DDBJ whole genome shotgun (WGS) entry which is preliminary data.</text>
</comment>
<proteinExistence type="predicted"/>
<reference evidence="1" key="1">
    <citation type="journal article" date="2014" name="Front. Microbiol.">
        <title>High frequency of phylogenetically diverse reductive dehalogenase-homologous genes in deep subseafloor sedimentary metagenomes.</title>
        <authorList>
            <person name="Kawai M."/>
            <person name="Futagami T."/>
            <person name="Toyoda A."/>
            <person name="Takaki Y."/>
            <person name="Nishi S."/>
            <person name="Hori S."/>
            <person name="Arai W."/>
            <person name="Tsubouchi T."/>
            <person name="Morono Y."/>
            <person name="Uchiyama I."/>
            <person name="Ito T."/>
            <person name="Fujiyama A."/>
            <person name="Inagaki F."/>
            <person name="Takami H."/>
        </authorList>
    </citation>
    <scope>NUCLEOTIDE SEQUENCE</scope>
    <source>
        <strain evidence="1">Expedition CK06-06</strain>
    </source>
</reference>
<evidence type="ECO:0000313" key="1">
    <source>
        <dbReference type="EMBL" id="GAG56157.1"/>
    </source>
</evidence>
<gene>
    <name evidence="1" type="ORF">S01H4_16679</name>
</gene>
<protein>
    <submittedName>
        <fullName evidence="1">Uncharacterized protein</fullName>
    </submittedName>
</protein>
<dbReference type="AlphaFoldDB" id="X0ZD83"/>
<sequence>MNIISIMERNHAYPYKTYNNRVFRVGDKYPQKLLEMVLLRDNDEILSHRRQHENTAMEDIMTGWDDRYISFEDPPRAWSVWGQRI</sequence>